<comment type="caution">
    <text evidence="13">The sequence shown here is derived from an EMBL/GenBank/DDBJ whole genome shotgun (WGS) entry which is preliminary data.</text>
</comment>
<dbReference type="InterPro" id="IPR005467">
    <property type="entry name" value="His_kinase_dom"/>
</dbReference>
<dbReference type="PROSITE" id="PS50109">
    <property type="entry name" value="HIS_KIN"/>
    <property type="match status" value="1"/>
</dbReference>
<dbReference type="SUPFAM" id="SSF55874">
    <property type="entry name" value="ATPase domain of HSP90 chaperone/DNA topoisomerase II/histidine kinase"/>
    <property type="match status" value="1"/>
</dbReference>
<keyword evidence="8" id="KW-0067">ATP-binding</keyword>
<dbReference type="Pfam" id="PF02518">
    <property type="entry name" value="HATPase_c"/>
    <property type="match status" value="1"/>
</dbReference>
<keyword evidence="9" id="KW-0902">Two-component regulatory system</keyword>
<dbReference type="GO" id="GO:0000155">
    <property type="term" value="F:phosphorelay sensor kinase activity"/>
    <property type="evidence" value="ECO:0007669"/>
    <property type="project" value="InterPro"/>
</dbReference>
<organism evidence="13 14">
    <name type="scientific">Caryophanon tenue</name>
    <dbReference type="NCBI Taxonomy" id="33978"/>
    <lineage>
        <taxon>Bacteria</taxon>
        <taxon>Bacillati</taxon>
        <taxon>Bacillota</taxon>
        <taxon>Bacilli</taxon>
        <taxon>Bacillales</taxon>
        <taxon>Caryophanaceae</taxon>
        <taxon>Caryophanon</taxon>
    </lineage>
</organism>
<dbReference type="OrthoDB" id="368131at2"/>
<evidence type="ECO:0000256" key="5">
    <source>
        <dbReference type="ARBA" id="ARBA00022679"/>
    </source>
</evidence>
<evidence type="ECO:0000256" key="6">
    <source>
        <dbReference type="ARBA" id="ARBA00022741"/>
    </source>
</evidence>
<dbReference type="SMART" id="SM00388">
    <property type="entry name" value="HisKA"/>
    <property type="match status" value="1"/>
</dbReference>
<gene>
    <name evidence="13" type="ORF">A6M13_12985</name>
</gene>
<keyword evidence="11" id="KW-0472">Membrane</keyword>
<dbReference type="CDD" id="cd00075">
    <property type="entry name" value="HATPase"/>
    <property type="match status" value="1"/>
</dbReference>
<dbReference type="RefSeq" id="WP_066544649.1">
    <property type="nucleotide sequence ID" value="NZ_MASJ01000010.1"/>
</dbReference>
<feature type="transmembrane region" description="Helical" evidence="11">
    <location>
        <begin position="12"/>
        <end position="33"/>
    </location>
</feature>
<feature type="domain" description="Histidine kinase" evidence="12">
    <location>
        <begin position="248"/>
        <end position="456"/>
    </location>
</feature>
<keyword evidence="10" id="KW-0175">Coiled coil</keyword>
<evidence type="ECO:0000256" key="10">
    <source>
        <dbReference type="SAM" id="Coils"/>
    </source>
</evidence>
<evidence type="ECO:0000256" key="9">
    <source>
        <dbReference type="ARBA" id="ARBA00023012"/>
    </source>
</evidence>
<keyword evidence="4" id="KW-0597">Phosphoprotein</keyword>
<protein>
    <recommendedName>
        <fullName evidence="3">histidine kinase</fullName>
        <ecNumber evidence="3">2.7.13.3</ecNumber>
    </recommendedName>
</protein>
<dbReference type="PRINTS" id="PR00344">
    <property type="entry name" value="BCTRLSENSOR"/>
</dbReference>
<dbReference type="InterPro" id="IPR004358">
    <property type="entry name" value="Sig_transdc_His_kin-like_C"/>
</dbReference>
<dbReference type="Pfam" id="PF00512">
    <property type="entry name" value="HisKA"/>
    <property type="match status" value="1"/>
</dbReference>
<keyword evidence="7" id="KW-0418">Kinase</keyword>
<reference evidence="13 14" key="1">
    <citation type="submission" date="2016-07" db="EMBL/GenBank/DDBJ databases">
        <title>Caryophanon tenue genome sequencing.</title>
        <authorList>
            <person name="Verma A."/>
            <person name="Pal Y."/>
            <person name="Krishnamurthi S."/>
        </authorList>
    </citation>
    <scope>NUCLEOTIDE SEQUENCE [LARGE SCALE GENOMIC DNA]</scope>
    <source>
        <strain evidence="13 14">DSM 14152</strain>
    </source>
</reference>
<evidence type="ECO:0000256" key="11">
    <source>
        <dbReference type="SAM" id="Phobius"/>
    </source>
</evidence>
<evidence type="ECO:0000313" key="14">
    <source>
        <dbReference type="Proteomes" id="UP000093199"/>
    </source>
</evidence>
<name>A0A1C0YHF0_9BACL</name>
<evidence type="ECO:0000256" key="1">
    <source>
        <dbReference type="ARBA" id="ARBA00000085"/>
    </source>
</evidence>
<feature type="transmembrane region" description="Helical" evidence="11">
    <location>
        <begin position="162"/>
        <end position="181"/>
    </location>
</feature>
<evidence type="ECO:0000256" key="4">
    <source>
        <dbReference type="ARBA" id="ARBA00022553"/>
    </source>
</evidence>
<dbReference type="Gene3D" id="1.10.287.130">
    <property type="match status" value="1"/>
</dbReference>
<dbReference type="InterPro" id="IPR003594">
    <property type="entry name" value="HATPase_dom"/>
</dbReference>
<comment type="catalytic activity">
    <reaction evidence="1">
        <text>ATP + protein L-histidine = ADP + protein N-phospho-L-histidine.</text>
        <dbReference type="EC" id="2.7.13.3"/>
    </reaction>
</comment>
<dbReference type="EMBL" id="MASJ01000010">
    <property type="protein sequence ID" value="OCS86622.1"/>
    <property type="molecule type" value="Genomic_DNA"/>
</dbReference>
<dbReference type="FunFam" id="1.10.287.130:FF:000001">
    <property type="entry name" value="Two-component sensor histidine kinase"/>
    <property type="match status" value="1"/>
</dbReference>
<dbReference type="Gene3D" id="3.30.565.10">
    <property type="entry name" value="Histidine kinase-like ATPase, C-terminal domain"/>
    <property type="match status" value="1"/>
</dbReference>
<accession>A0A1C0YHF0</accession>
<evidence type="ECO:0000259" key="12">
    <source>
        <dbReference type="PROSITE" id="PS50109"/>
    </source>
</evidence>
<proteinExistence type="predicted"/>
<keyword evidence="14" id="KW-1185">Reference proteome</keyword>
<sequence length="456" mass="51874">MQFKLTSRFLLSVIAIVTLVIIANTIFLLYFIVQQQRNDLDEFNTHTIEQFTRQFDQYVTATDGIVVAPDALSQLDNYNAWLQIVNSDGLVVYNYNAPADALTKYRPVDTIQNYRFKEQHQTTVFVGDGEVYNYIIGVKNAELNRVVFTYETSSVIDVMQKLLIAIAIIDLLIILMVGWIFSLPITKPVATLIERIQLLKTKQTTGKVPKRGLYAPVFNNLQQVATDLAQADKERQQLETMREEWISNVTHDLKTPLASIRGYAELLDDAHLSDEERLDYAKTIEKQAEHMKNLINDLNLTMRLRNQQLPMSLEMVNVVSFVREIVIDLLNDPLYAERDIQFDTQLDSWVRDIDVHYMRRALLNFIYNALHHNDASVAVSITVTNNSVIIQDNGKGIPADDVHHVFERYYRGTNTAQTDGTGLGMAIAHDIVIAHKGTVTLTSSEHIGTTVTIMLL</sequence>
<keyword evidence="5" id="KW-0808">Transferase</keyword>
<dbReference type="Proteomes" id="UP000093199">
    <property type="component" value="Unassembled WGS sequence"/>
</dbReference>
<dbReference type="PANTHER" id="PTHR43547:SF2">
    <property type="entry name" value="HYBRID SIGNAL TRANSDUCTION HISTIDINE KINASE C"/>
    <property type="match status" value="1"/>
</dbReference>
<keyword evidence="11" id="KW-0812">Transmembrane</keyword>
<dbReference type="SMART" id="SM00387">
    <property type="entry name" value="HATPase_c"/>
    <property type="match status" value="1"/>
</dbReference>
<dbReference type="STRING" id="33978.A6M13_12985"/>
<feature type="coiled-coil region" evidence="10">
    <location>
        <begin position="221"/>
        <end position="248"/>
    </location>
</feature>
<dbReference type="InterPro" id="IPR036890">
    <property type="entry name" value="HATPase_C_sf"/>
</dbReference>
<dbReference type="InterPro" id="IPR036097">
    <property type="entry name" value="HisK_dim/P_sf"/>
</dbReference>
<dbReference type="GO" id="GO:0005524">
    <property type="term" value="F:ATP binding"/>
    <property type="evidence" value="ECO:0007669"/>
    <property type="project" value="UniProtKB-KW"/>
</dbReference>
<evidence type="ECO:0000256" key="7">
    <source>
        <dbReference type="ARBA" id="ARBA00022777"/>
    </source>
</evidence>
<dbReference type="SUPFAM" id="SSF47384">
    <property type="entry name" value="Homodimeric domain of signal transducing histidine kinase"/>
    <property type="match status" value="1"/>
</dbReference>
<dbReference type="InterPro" id="IPR003661">
    <property type="entry name" value="HisK_dim/P_dom"/>
</dbReference>
<evidence type="ECO:0000256" key="3">
    <source>
        <dbReference type="ARBA" id="ARBA00012438"/>
    </source>
</evidence>
<dbReference type="EC" id="2.7.13.3" evidence="3"/>
<dbReference type="CDD" id="cd00082">
    <property type="entry name" value="HisKA"/>
    <property type="match status" value="1"/>
</dbReference>
<comment type="subcellular location">
    <subcellularLocation>
        <location evidence="2">Membrane</location>
    </subcellularLocation>
</comment>
<evidence type="ECO:0000256" key="2">
    <source>
        <dbReference type="ARBA" id="ARBA00004370"/>
    </source>
</evidence>
<evidence type="ECO:0000256" key="8">
    <source>
        <dbReference type="ARBA" id="ARBA00022840"/>
    </source>
</evidence>
<dbReference type="GO" id="GO:0016020">
    <property type="term" value="C:membrane"/>
    <property type="evidence" value="ECO:0007669"/>
    <property type="project" value="UniProtKB-SubCell"/>
</dbReference>
<keyword evidence="11" id="KW-1133">Transmembrane helix</keyword>
<dbReference type="PANTHER" id="PTHR43547">
    <property type="entry name" value="TWO-COMPONENT HISTIDINE KINASE"/>
    <property type="match status" value="1"/>
</dbReference>
<keyword evidence="6" id="KW-0547">Nucleotide-binding</keyword>
<evidence type="ECO:0000313" key="13">
    <source>
        <dbReference type="EMBL" id="OCS86622.1"/>
    </source>
</evidence>
<dbReference type="AlphaFoldDB" id="A0A1C0YHF0"/>